<evidence type="ECO:0000256" key="1">
    <source>
        <dbReference type="SAM" id="MobiDB-lite"/>
    </source>
</evidence>
<feature type="region of interest" description="Disordered" evidence="1">
    <location>
        <begin position="1"/>
        <end position="51"/>
    </location>
</feature>
<reference evidence="3" key="1">
    <citation type="journal article" date="2013" name="Science">
        <title>Comparative analysis of bat genomes provides insight into the evolution of flight and immunity.</title>
        <authorList>
            <person name="Zhang G."/>
            <person name="Cowled C."/>
            <person name="Shi Z."/>
            <person name="Huang Z."/>
            <person name="Bishop-Lilly K.A."/>
            <person name="Fang X."/>
            <person name="Wynne J.W."/>
            <person name="Xiong Z."/>
            <person name="Baker M.L."/>
            <person name="Zhao W."/>
            <person name="Tachedjian M."/>
            <person name="Zhu Y."/>
            <person name="Zhou P."/>
            <person name="Jiang X."/>
            <person name="Ng J."/>
            <person name="Yang L."/>
            <person name="Wu L."/>
            <person name="Xiao J."/>
            <person name="Feng Y."/>
            <person name="Chen Y."/>
            <person name="Sun X."/>
            <person name="Zhang Y."/>
            <person name="Marsh G.A."/>
            <person name="Crameri G."/>
            <person name="Broder C.C."/>
            <person name="Frey K.G."/>
            <person name="Wang L.F."/>
            <person name="Wang J."/>
        </authorList>
    </citation>
    <scope>NUCLEOTIDE SEQUENCE [LARGE SCALE GENOMIC DNA]</scope>
</reference>
<gene>
    <name evidence="2" type="ORF">PAL_GLEAN10014906</name>
</gene>
<evidence type="ECO:0000313" key="2">
    <source>
        <dbReference type="EMBL" id="ELK12488.1"/>
    </source>
</evidence>
<dbReference type="AlphaFoldDB" id="L5KPD1"/>
<dbReference type="Proteomes" id="UP000010552">
    <property type="component" value="Unassembled WGS sequence"/>
</dbReference>
<organism evidence="2 3">
    <name type="scientific">Pteropus alecto</name>
    <name type="common">Black flying fox</name>
    <dbReference type="NCBI Taxonomy" id="9402"/>
    <lineage>
        <taxon>Eukaryota</taxon>
        <taxon>Metazoa</taxon>
        <taxon>Chordata</taxon>
        <taxon>Craniata</taxon>
        <taxon>Vertebrata</taxon>
        <taxon>Euteleostomi</taxon>
        <taxon>Mammalia</taxon>
        <taxon>Eutheria</taxon>
        <taxon>Laurasiatheria</taxon>
        <taxon>Chiroptera</taxon>
        <taxon>Yinpterochiroptera</taxon>
        <taxon>Pteropodoidea</taxon>
        <taxon>Pteropodidae</taxon>
        <taxon>Pteropodinae</taxon>
        <taxon>Pteropus</taxon>
    </lineage>
</organism>
<proteinExistence type="predicted"/>
<feature type="compositionally biased region" description="Basic and acidic residues" evidence="1">
    <location>
        <begin position="1"/>
        <end position="14"/>
    </location>
</feature>
<feature type="region of interest" description="Disordered" evidence="1">
    <location>
        <begin position="134"/>
        <end position="162"/>
    </location>
</feature>
<protein>
    <submittedName>
        <fullName evidence="2">Uncharacterized protein</fullName>
    </submittedName>
</protein>
<accession>L5KPD1</accession>
<sequence>MHAQQKTDHLEVKYTKFQVLPPLNSHPSSNQSPEQVKRSDTCHPQRPPSSAQQRLLMLLSIRSTRGVGNLPSRKENNLESDQPGRVGIQQETALQSVLVPKEKIFWYNPKMLNLISERFEDLAAAGDFLPVQPHVSSSAPPTPITPWAKPAARDSTEPIGAC</sequence>
<dbReference type="EMBL" id="KB030661">
    <property type="protein sequence ID" value="ELK12488.1"/>
    <property type="molecule type" value="Genomic_DNA"/>
</dbReference>
<feature type="compositionally biased region" description="Polar residues" evidence="1">
    <location>
        <begin position="25"/>
        <end position="34"/>
    </location>
</feature>
<evidence type="ECO:0000313" key="3">
    <source>
        <dbReference type="Proteomes" id="UP000010552"/>
    </source>
</evidence>
<keyword evidence="3" id="KW-1185">Reference proteome</keyword>
<dbReference type="InParanoid" id="L5KPD1"/>
<name>L5KPD1_PTEAL</name>